<reference evidence="1" key="1">
    <citation type="submission" date="2020-08" db="EMBL/GenBank/DDBJ databases">
        <title>Genomic Encyclopedia of Type Strains, Phase IV (KMG-IV): sequencing the most valuable type-strain genomes for metagenomic binning, comparative biology and taxonomic classification.</title>
        <authorList>
            <person name="Goeker M."/>
        </authorList>
    </citation>
    <scope>NUCLEOTIDE SEQUENCE [LARGE SCALE GENOMIC DNA]</scope>
    <source>
        <strain evidence="1">DSM 105040</strain>
    </source>
</reference>
<sequence length="54" mass="6130">MKRVQNDHRVREYDQTKPGCDRSELLALAVGAGLTGRFCLEWLIDHFEQPGKSG</sequence>
<accession>A0A840CBL4</accession>
<comment type="caution">
    <text evidence="1">The sequence shown here is derived from an EMBL/GenBank/DDBJ whole genome shotgun (WGS) entry which is preliminary data.</text>
</comment>
<dbReference type="Proteomes" id="UP000585681">
    <property type="component" value="Unassembled WGS sequence"/>
</dbReference>
<protein>
    <submittedName>
        <fullName evidence="1">Uncharacterized protein</fullName>
    </submittedName>
</protein>
<evidence type="ECO:0000313" key="1">
    <source>
        <dbReference type="EMBL" id="MBB4023454.1"/>
    </source>
</evidence>
<name>A0A840CBL4_9RHOB</name>
<proteinExistence type="predicted"/>
<organism evidence="1 2">
    <name type="scientific">Actibacterium naphthalenivorans</name>
    <dbReference type="NCBI Taxonomy" id="1614693"/>
    <lineage>
        <taxon>Bacteria</taxon>
        <taxon>Pseudomonadati</taxon>
        <taxon>Pseudomonadota</taxon>
        <taxon>Alphaproteobacteria</taxon>
        <taxon>Rhodobacterales</taxon>
        <taxon>Roseobacteraceae</taxon>
        <taxon>Actibacterium</taxon>
    </lineage>
</organism>
<dbReference type="EMBL" id="JACIEQ010000005">
    <property type="protein sequence ID" value="MBB4023454.1"/>
    <property type="molecule type" value="Genomic_DNA"/>
</dbReference>
<evidence type="ECO:0000313" key="2">
    <source>
        <dbReference type="Proteomes" id="UP000585681"/>
    </source>
</evidence>
<gene>
    <name evidence="1" type="ORF">GGR17_003283</name>
</gene>
<keyword evidence="2" id="KW-1185">Reference proteome</keyword>
<dbReference type="AlphaFoldDB" id="A0A840CBL4"/>